<keyword evidence="1" id="KW-0812">Transmembrane</keyword>
<dbReference type="EMBL" id="LS483346">
    <property type="protein sequence ID" value="SQF33700.1"/>
    <property type="molecule type" value="Genomic_DNA"/>
</dbReference>
<proteinExistence type="predicted"/>
<organism evidence="2 3">
    <name type="scientific">Streptococcus sanguinis</name>
    <dbReference type="NCBI Taxonomy" id="1305"/>
    <lineage>
        <taxon>Bacteria</taxon>
        <taxon>Bacillati</taxon>
        <taxon>Bacillota</taxon>
        <taxon>Bacilli</taxon>
        <taxon>Lactobacillales</taxon>
        <taxon>Streptococcaceae</taxon>
        <taxon>Streptococcus</taxon>
    </lineage>
</organism>
<dbReference type="Proteomes" id="UP000249623">
    <property type="component" value="Chromosome 1"/>
</dbReference>
<sequence>MDKEKSVPRQEFVIDIFRITADFALMISSIPFYLWLIKLAQTRQSLSLWVVIIGLFCLEILLITEVTKVISLWFKALLAAI</sequence>
<protein>
    <submittedName>
        <fullName evidence="2">Uncharacterized protein</fullName>
    </submittedName>
</protein>
<reference evidence="2 3" key="1">
    <citation type="submission" date="2018-06" db="EMBL/GenBank/DDBJ databases">
        <authorList>
            <consortium name="Pathogen Informatics"/>
            <person name="Doyle S."/>
        </authorList>
    </citation>
    <scope>NUCLEOTIDE SEQUENCE [LARGE SCALE GENOMIC DNA]</scope>
    <source>
        <strain evidence="2 3">NCTC11085</strain>
    </source>
</reference>
<name>A0A2X3UXH3_STRSA</name>
<accession>A0A2X3UXH3</accession>
<evidence type="ECO:0000256" key="1">
    <source>
        <dbReference type="SAM" id="Phobius"/>
    </source>
</evidence>
<feature type="transmembrane region" description="Helical" evidence="1">
    <location>
        <begin position="46"/>
        <end position="64"/>
    </location>
</feature>
<evidence type="ECO:0000313" key="2">
    <source>
        <dbReference type="EMBL" id="SQF33700.1"/>
    </source>
</evidence>
<dbReference type="AlphaFoldDB" id="A0A2X3UXH3"/>
<evidence type="ECO:0000313" key="3">
    <source>
        <dbReference type="Proteomes" id="UP000249623"/>
    </source>
</evidence>
<keyword evidence="1" id="KW-0472">Membrane</keyword>
<gene>
    <name evidence="2" type="ORF">NCTC11085_00172</name>
</gene>
<keyword evidence="1" id="KW-1133">Transmembrane helix</keyword>
<feature type="transmembrane region" description="Helical" evidence="1">
    <location>
        <begin position="12"/>
        <end position="34"/>
    </location>
</feature>
<dbReference type="RefSeq" id="WP_231908370.1">
    <property type="nucleotide sequence ID" value="NZ_CP071430.1"/>
</dbReference>